<dbReference type="PROSITE" id="PS50011">
    <property type="entry name" value="PROTEIN_KINASE_DOM"/>
    <property type="match status" value="1"/>
</dbReference>
<evidence type="ECO:0000256" key="3">
    <source>
        <dbReference type="ARBA" id="ARBA00022777"/>
    </source>
</evidence>
<dbReference type="SMART" id="SM00028">
    <property type="entry name" value="TPR"/>
    <property type="match status" value="7"/>
</dbReference>
<dbReference type="Pfam" id="PF13424">
    <property type="entry name" value="TPR_12"/>
    <property type="match status" value="2"/>
</dbReference>
<keyword evidence="4" id="KW-0067">ATP-binding</keyword>
<evidence type="ECO:0000259" key="6">
    <source>
        <dbReference type="PROSITE" id="PS50011"/>
    </source>
</evidence>
<name>A0ABT5BD39_9BACT</name>
<dbReference type="PANTHER" id="PTHR43289:SF34">
    <property type="entry name" value="SERINE_THREONINE-PROTEIN KINASE YBDM-RELATED"/>
    <property type="match status" value="1"/>
</dbReference>
<reference evidence="7 8" key="1">
    <citation type="submission" date="2022-11" db="EMBL/GenBank/DDBJ databases">
        <title>Minimal conservation of predation-associated metabolite biosynthetic gene clusters underscores biosynthetic potential of Myxococcota including descriptions for ten novel species: Archangium lansinium sp. nov., Myxococcus landrumus sp. nov., Nannocystis bai.</title>
        <authorList>
            <person name="Ahearne A."/>
            <person name="Stevens C."/>
            <person name="Dowd S."/>
        </authorList>
    </citation>
    <scope>NUCLEOTIDE SEQUENCE [LARGE SCALE GENOMIC DNA]</scope>
    <source>
        <strain evidence="7 8">NCELM</strain>
    </source>
</reference>
<keyword evidence="3 7" id="KW-0418">Kinase</keyword>
<dbReference type="SUPFAM" id="SSF48452">
    <property type="entry name" value="TPR-like"/>
    <property type="match status" value="3"/>
</dbReference>
<dbReference type="CDD" id="cd14014">
    <property type="entry name" value="STKc_PknB_like"/>
    <property type="match status" value="1"/>
</dbReference>
<evidence type="ECO:0000256" key="2">
    <source>
        <dbReference type="ARBA" id="ARBA00022741"/>
    </source>
</evidence>
<gene>
    <name evidence="7" type="ORF">POL58_30185</name>
</gene>
<evidence type="ECO:0000256" key="4">
    <source>
        <dbReference type="ARBA" id="ARBA00022840"/>
    </source>
</evidence>
<dbReference type="Pfam" id="PF00069">
    <property type="entry name" value="Pkinase"/>
    <property type="match status" value="2"/>
</dbReference>
<dbReference type="Gene3D" id="3.30.200.20">
    <property type="entry name" value="Phosphorylase Kinase, domain 1"/>
    <property type="match status" value="1"/>
</dbReference>
<evidence type="ECO:0000256" key="1">
    <source>
        <dbReference type="ARBA" id="ARBA00022679"/>
    </source>
</evidence>
<dbReference type="Gene3D" id="1.10.510.10">
    <property type="entry name" value="Transferase(Phosphotransferase) domain 1"/>
    <property type="match status" value="1"/>
</dbReference>
<keyword evidence="2" id="KW-0547">Nucleotide-binding</keyword>
<sequence>MRITEPPDLEGRLIIESVHASMFDGLRPTRIGKYVVLRRIGGGAMGDVYLAWHEDLERNDAIKLVHPGAGHGDSDRKRLLREAQALARLTHDNVIRVHDSGIHDGRVYIAMEYVKGVTLGTWQKGKAWRDILAAYVKAGRGLQAAHAVVLDDGDRPGPAPGPPPIRRGLVHRDFKPDNVLIGEDGRVRVADFGLAVPLDRADDERQRIGAPRPLDMRLTATHAVMGTPFYAAPEVLVGAPASARSDQFSFCVALYEALYSRHPYDTGETAGPVNRASTGDESPLATAADRRELPRANCRGRLRSPGRTEVPRRVFAVLARGLAHAPGERYPSMAELLAELERDTHRRTLWTSGSLTTLGLAAGLTYSQVRPIAPPDSCVDVDGEVAGLWDEPRRARVREVFARTGVPHAEASFTAVDRALGDYLAAWTRSRASACDHTYTHGALGLDLHQLNMACLDHRKALVGLIIDELSHVSADTVDTVLERVDVLPRISDCDDRLILRQTCTADIPDLESARVREALRAARAAEMSGRYPEAEPVAARAVEVARRHGIAALTAEAYDVHARILAELGRPEAAREALITAIRLAEQADCDSLAADLGTRVVKLVALNPELPVEHGIAWSQYTDAKLAGLPDDDRRRADALSDRGLLRERRLKDYASAEQDYRRSLELRERDPSATTAERALNDLNLGSVLARQHQLEPAADALEASISLYRESYGELWHGLWKPFFNLGLVATEARRFDAAEHALTQALRFAGSAFGPEHPKVFEVHHALTALYIDRGDPERARRHIQLASEACDSHLSRTDRLCLDLRRQLAHTLELCGQSAEAVELREQLLATMLLEEHAAQGEARLELAISLASLGRWEPVLEQTDAALVAFASARGDWPVADALLFRGDALLHLDRPTEAIASYRGALDAWKDDPSADSARASAHWGLARALCASRGDPELARSLARDARAALAVDSTDPQTRKLVASIDAWLIRPCRPIHR</sequence>
<dbReference type="EMBL" id="JAQNDN010000019">
    <property type="protein sequence ID" value="MDC0672054.1"/>
    <property type="molecule type" value="Genomic_DNA"/>
</dbReference>
<keyword evidence="8" id="KW-1185">Reference proteome</keyword>
<dbReference type="InterPro" id="IPR011009">
    <property type="entry name" value="Kinase-like_dom_sf"/>
</dbReference>
<feature type="region of interest" description="Disordered" evidence="5">
    <location>
        <begin position="269"/>
        <end position="292"/>
    </location>
</feature>
<dbReference type="GO" id="GO:0016301">
    <property type="term" value="F:kinase activity"/>
    <property type="evidence" value="ECO:0007669"/>
    <property type="project" value="UniProtKB-KW"/>
</dbReference>
<dbReference type="InterPro" id="IPR019734">
    <property type="entry name" value="TPR_rpt"/>
</dbReference>
<proteinExistence type="predicted"/>
<comment type="caution">
    <text evidence="7">The sequence shown here is derived from an EMBL/GenBank/DDBJ whole genome shotgun (WGS) entry which is preliminary data.</text>
</comment>
<dbReference type="InterPro" id="IPR011990">
    <property type="entry name" value="TPR-like_helical_dom_sf"/>
</dbReference>
<dbReference type="PANTHER" id="PTHR43289">
    <property type="entry name" value="MITOGEN-ACTIVATED PROTEIN KINASE KINASE KINASE 20-RELATED"/>
    <property type="match status" value="1"/>
</dbReference>
<evidence type="ECO:0000313" key="8">
    <source>
        <dbReference type="Proteomes" id="UP001217838"/>
    </source>
</evidence>
<protein>
    <submittedName>
        <fullName evidence="7">Serine/threonine-protein kinase</fullName>
    </submittedName>
</protein>
<dbReference type="PROSITE" id="PS00108">
    <property type="entry name" value="PROTEIN_KINASE_ST"/>
    <property type="match status" value="1"/>
</dbReference>
<dbReference type="SUPFAM" id="SSF56112">
    <property type="entry name" value="Protein kinase-like (PK-like)"/>
    <property type="match status" value="1"/>
</dbReference>
<evidence type="ECO:0000313" key="7">
    <source>
        <dbReference type="EMBL" id="MDC0672054.1"/>
    </source>
</evidence>
<organism evidence="7 8">
    <name type="scientific">Nannocystis radixulma</name>
    <dbReference type="NCBI Taxonomy" id="2995305"/>
    <lineage>
        <taxon>Bacteria</taxon>
        <taxon>Pseudomonadati</taxon>
        <taxon>Myxococcota</taxon>
        <taxon>Polyangia</taxon>
        <taxon>Nannocystales</taxon>
        <taxon>Nannocystaceae</taxon>
        <taxon>Nannocystis</taxon>
    </lineage>
</organism>
<evidence type="ECO:0000256" key="5">
    <source>
        <dbReference type="SAM" id="MobiDB-lite"/>
    </source>
</evidence>
<dbReference type="Pfam" id="PF13181">
    <property type="entry name" value="TPR_8"/>
    <property type="match status" value="1"/>
</dbReference>
<dbReference type="RefSeq" id="WP_272003186.1">
    <property type="nucleotide sequence ID" value="NZ_JAQNDN010000019.1"/>
</dbReference>
<keyword evidence="1" id="KW-0808">Transferase</keyword>
<dbReference type="Gene3D" id="1.25.40.10">
    <property type="entry name" value="Tetratricopeptide repeat domain"/>
    <property type="match status" value="3"/>
</dbReference>
<dbReference type="InterPro" id="IPR000719">
    <property type="entry name" value="Prot_kinase_dom"/>
</dbReference>
<dbReference type="Proteomes" id="UP001217838">
    <property type="component" value="Unassembled WGS sequence"/>
</dbReference>
<accession>A0ABT5BD39</accession>
<feature type="domain" description="Protein kinase" evidence="6">
    <location>
        <begin position="34"/>
        <end position="348"/>
    </location>
</feature>
<dbReference type="InterPro" id="IPR008271">
    <property type="entry name" value="Ser/Thr_kinase_AS"/>
</dbReference>